<feature type="active site" evidence="5">
    <location>
        <position position="221"/>
    </location>
</feature>
<dbReference type="PRINTS" id="PR00792">
    <property type="entry name" value="PEPSIN"/>
</dbReference>
<dbReference type="EMBL" id="GBBI01001843">
    <property type="protein sequence ID" value="JAC16869.1"/>
    <property type="molecule type" value="mRNA"/>
</dbReference>
<dbReference type="AlphaFoldDB" id="A0A023F6K7"/>
<dbReference type="Pfam" id="PF00026">
    <property type="entry name" value="Asp"/>
    <property type="match status" value="1"/>
</dbReference>
<dbReference type="PROSITE" id="PS00141">
    <property type="entry name" value="ASP_PROTEASE"/>
    <property type="match status" value="2"/>
</dbReference>
<evidence type="ECO:0000256" key="2">
    <source>
        <dbReference type="ARBA" id="ARBA00022670"/>
    </source>
</evidence>
<evidence type="ECO:0000256" key="3">
    <source>
        <dbReference type="ARBA" id="ARBA00022750"/>
    </source>
</evidence>
<feature type="disulfide bond" evidence="6">
    <location>
        <begin position="46"/>
        <end position="52"/>
    </location>
</feature>
<dbReference type="Gene3D" id="2.40.70.10">
    <property type="entry name" value="Acid Proteases"/>
    <property type="match status" value="2"/>
</dbReference>
<dbReference type="MEROPS" id="A01.009"/>
<dbReference type="InterPro" id="IPR001969">
    <property type="entry name" value="Aspartic_peptidase_AS"/>
</dbReference>
<dbReference type="GO" id="GO:0006508">
    <property type="term" value="P:proteolysis"/>
    <property type="evidence" value="ECO:0007669"/>
    <property type="project" value="UniProtKB-KW"/>
</dbReference>
<dbReference type="GO" id="GO:0005764">
    <property type="term" value="C:lysosome"/>
    <property type="evidence" value="ECO:0007669"/>
    <property type="project" value="TreeGrafter"/>
</dbReference>
<feature type="non-terminal residue" evidence="9">
    <location>
        <position position="304"/>
    </location>
</feature>
<comment type="similarity">
    <text evidence="1 7">Belongs to the peptidase A1 family.</text>
</comment>
<dbReference type="PANTHER" id="PTHR47966:SF51">
    <property type="entry name" value="BETA-SITE APP-CLEAVING ENZYME, ISOFORM A-RELATED"/>
    <property type="match status" value="1"/>
</dbReference>
<reference evidence="9" key="1">
    <citation type="journal article" date="2014" name="PLoS Negl. Trop. Dis.">
        <title>An updated insight into the Sialotranscriptome of Triatoma infestans: developmental stage and geographic variations.</title>
        <authorList>
            <person name="Schwarz A."/>
            <person name="Medrano-Mercado N."/>
            <person name="Schaub G.A."/>
            <person name="Struchiner C.J."/>
            <person name="Bargues M.D."/>
            <person name="Levy M.Z."/>
            <person name="Ribeiro J.M."/>
        </authorList>
    </citation>
    <scope>NUCLEOTIDE SEQUENCE</scope>
    <source>
        <strain evidence="9">Chile</strain>
        <tissue evidence="9">Salivary glands</tissue>
    </source>
</reference>
<protein>
    <submittedName>
        <fullName evidence="9">Putative cathepsin d</fullName>
    </submittedName>
</protein>
<name>A0A023F6K7_TRIIF</name>
<feature type="domain" description="Peptidase A1" evidence="8">
    <location>
        <begin position="15"/>
        <end position="304"/>
    </location>
</feature>
<evidence type="ECO:0000256" key="1">
    <source>
        <dbReference type="ARBA" id="ARBA00007447"/>
    </source>
</evidence>
<dbReference type="InterPro" id="IPR033121">
    <property type="entry name" value="PEPTIDASE_A1"/>
</dbReference>
<evidence type="ECO:0000313" key="9">
    <source>
        <dbReference type="EMBL" id="JAC16869.1"/>
    </source>
</evidence>
<dbReference type="PROSITE" id="PS51767">
    <property type="entry name" value="PEPTIDASE_A1"/>
    <property type="match status" value="1"/>
</dbReference>
<proteinExistence type="evidence at transcript level"/>
<dbReference type="GO" id="GO:0004190">
    <property type="term" value="F:aspartic-type endopeptidase activity"/>
    <property type="evidence" value="ECO:0007669"/>
    <property type="project" value="UniProtKB-KW"/>
</dbReference>
<keyword evidence="4 7" id="KW-0378">Hydrolase</keyword>
<sequence>GPTYQPLTNHKNIYYTGTVTLGTPPQKFTVNFDTGSSNLWVYSQKCWWSLSCWTHKYYKHSKSSTYKENGTNVQINYGTGSMSGFLSMDLLKLGNICSTVTFAEATSVPGVIEAFTLKFDGIFGLGLEDTSVGGVTPIFYSIMDKLPQPIFSIYLNRKAVDEIDKGGEILFGGTNQSRYKNETLTMHKLATDGIWAVPIDRVYVGDWLAVACESGCTGVIDTGSSLIVAPQSELQTIRKFLGSTADKGVVSCSDIDKYPPITFMIEGKNYTLTSSQYISKTKFLWSETCFDSLDDMNLQSIWIL</sequence>
<evidence type="ECO:0000259" key="8">
    <source>
        <dbReference type="PROSITE" id="PS51767"/>
    </source>
</evidence>
<organism evidence="9">
    <name type="scientific">Triatoma infestans</name>
    <name type="common">Assassin bug</name>
    <dbReference type="NCBI Taxonomy" id="30076"/>
    <lineage>
        <taxon>Eukaryota</taxon>
        <taxon>Metazoa</taxon>
        <taxon>Ecdysozoa</taxon>
        <taxon>Arthropoda</taxon>
        <taxon>Hexapoda</taxon>
        <taxon>Insecta</taxon>
        <taxon>Pterygota</taxon>
        <taxon>Neoptera</taxon>
        <taxon>Paraneoptera</taxon>
        <taxon>Hemiptera</taxon>
        <taxon>Heteroptera</taxon>
        <taxon>Panheteroptera</taxon>
        <taxon>Cimicomorpha</taxon>
        <taxon>Reduviidae</taxon>
        <taxon>Triatominae</taxon>
        <taxon>Triatoma</taxon>
    </lineage>
</organism>
<keyword evidence="2 7" id="KW-0645">Protease</keyword>
<dbReference type="FunFam" id="2.40.70.10:FF:000115">
    <property type="entry name" value="Lysosomal aspartic protease"/>
    <property type="match status" value="1"/>
</dbReference>
<keyword evidence="6" id="KW-1015">Disulfide bond</keyword>
<dbReference type="PANTHER" id="PTHR47966">
    <property type="entry name" value="BETA-SITE APP-CLEAVING ENZYME, ISOFORM A-RELATED"/>
    <property type="match status" value="1"/>
</dbReference>
<accession>A0A023F6K7</accession>
<dbReference type="InterPro" id="IPR001461">
    <property type="entry name" value="Aspartic_peptidase_A1"/>
</dbReference>
<evidence type="ECO:0000256" key="6">
    <source>
        <dbReference type="PIRSR" id="PIRSR601461-2"/>
    </source>
</evidence>
<feature type="active site" evidence="5">
    <location>
        <position position="33"/>
    </location>
</feature>
<dbReference type="InterPro" id="IPR021109">
    <property type="entry name" value="Peptidase_aspartic_dom_sf"/>
</dbReference>
<evidence type="ECO:0000256" key="5">
    <source>
        <dbReference type="PIRSR" id="PIRSR601461-1"/>
    </source>
</evidence>
<evidence type="ECO:0000256" key="4">
    <source>
        <dbReference type="ARBA" id="ARBA00022801"/>
    </source>
</evidence>
<dbReference type="SUPFAM" id="SSF50630">
    <property type="entry name" value="Acid proteases"/>
    <property type="match status" value="1"/>
</dbReference>
<evidence type="ECO:0000256" key="7">
    <source>
        <dbReference type="RuleBase" id="RU000454"/>
    </source>
</evidence>
<keyword evidence="3 7" id="KW-0064">Aspartyl protease</keyword>
<feature type="non-terminal residue" evidence="9">
    <location>
        <position position="1"/>
    </location>
</feature>